<dbReference type="EMBL" id="JBANQN010000007">
    <property type="protein sequence ID" value="KAK6784413.1"/>
    <property type="molecule type" value="Genomic_DNA"/>
</dbReference>
<evidence type="ECO:0000313" key="2">
    <source>
        <dbReference type="Proteomes" id="UP001371456"/>
    </source>
</evidence>
<proteinExistence type="predicted"/>
<evidence type="ECO:0000313" key="1">
    <source>
        <dbReference type="EMBL" id="KAK6784413.1"/>
    </source>
</evidence>
<sequence>MGKNINFMQSFLLLDTRMLLPNG</sequence>
<keyword evidence="2" id="KW-1185">Reference proteome</keyword>
<comment type="caution">
    <text evidence="1">The sequence shown here is derived from an EMBL/GenBank/DDBJ whole genome shotgun (WGS) entry which is preliminary data.</text>
</comment>
<gene>
    <name evidence="1" type="ORF">RDI58_017868</name>
</gene>
<organism evidence="1 2">
    <name type="scientific">Solanum bulbocastanum</name>
    <name type="common">Wild potato</name>
    <dbReference type="NCBI Taxonomy" id="147425"/>
    <lineage>
        <taxon>Eukaryota</taxon>
        <taxon>Viridiplantae</taxon>
        <taxon>Streptophyta</taxon>
        <taxon>Embryophyta</taxon>
        <taxon>Tracheophyta</taxon>
        <taxon>Spermatophyta</taxon>
        <taxon>Magnoliopsida</taxon>
        <taxon>eudicotyledons</taxon>
        <taxon>Gunneridae</taxon>
        <taxon>Pentapetalae</taxon>
        <taxon>asterids</taxon>
        <taxon>lamiids</taxon>
        <taxon>Solanales</taxon>
        <taxon>Solanaceae</taxon>
        <taxon>Solanoideae</taxon>
        <taxon>Solaneae</taxon>
        <taxon>Solanum</taxon>
    </lineage>
</organism>
<dbReference type="Proteomes" id="UP001371456">
    <property type="component" value="Unassembled WGS sequence"/>
</dbReference>
<name>A0AAN8T9I5_SOLBU</name>
<accession>A0AAN8T9I5</accession>
<protein>
    <submittedName>
        <fullName evidence="1">Uncharacterized protein</fullName>
    </submittedName>
</protein>
<reference evidence="1 2" key="1">
    <citation type="submission" date="2024-02" db="EMBL/GenBank/DDBJ databases">
        <title>de novo genome assembly of Solanum bulbocastanum strain 11H21.</title>
        <authorList>
            <person name="Hosaka A.J."/>
        </authorList>
    </citation>
    <scope>NUCLEOTIDE SEQUENCE [LARGE SCALE GENOMIC DNA]</scope>
    <source>
        <tissue evidence="1">Young leaves</tissue>
    </source>
</reference>
<dbReference type="AlphaFoldDB" id="A0AAN8T9I5"/>